<sequence>MKNLPSTIGMLMVLTVFFLFQGNPEQKLQAAPVKQATLEILQDTFPPDKKKRDTIMPARKHKDREPWKKHEKDTTHRKDTIK</sequence>
<reference evidence="2" key="1">
    <citation type="submission" date="2020-05" db="EMBL/GenBank/DDBJ databases">
        <title>Chitinophaga laudate sp. nov., isolated from a tropical peat swamp.</title>
        <authorList>
            <person name="Goh C.B.S."/>
            <person name="Lee M.S."/>
            <person name="Parimannan S."/>
            <person name="Pasbakhsh P."/>
            <person name="Yule C.M."/>
            <person name="Rajandas H."/>
            <person name="Loke S."/>
            <person name="Croft L."/>
            <person name="Tan J.B.L."/>
        </authorList>
    </citation>
    <scope>NUCLEOTIDE SEQUENCE</scope>
    <source>
        <strain evidence="2">Mgbs1</strain>
    </source>
</reference>
<dbReference type="OrthoDB" id="680906at2"/>
<dbReference type="EMBL" id="RIAR02000001">
    <property type="protein sequence ID" value="NSL87074.1"/>
    <property type="molecule type" value="Genomic_DNA"/>
</dbReference>
<feature type="region of interest" description="Disordered" evidence="1">
    <location>
        <begin position="42"/>
        <end position="82"/>
    </location>
</feature>
<dbReference type="Proteomes" id="UP000281028">
    <property type="component" value="Unassembled WGS sequence"/>
</dbReference>
<evidence type="ECO:0000313" key="3">
    <source>
        <dbReference type="Proteomes" id="UP000281028"/>
    </source>
</evidence>
<gene>
    <name evidence="2" type="ORF">ECE50_009550</name>
</gene>
<proteinExistence type="predicted"/>
<protein>
    <submittedName>
        <fullName evidence="2">Uncharacterized protein</fullName>
    </submittedName>
</protein>
<feature type="compositionally biased region" description="Basic and acidic residues" evidence="1">
    <location>
        <begin position="63"/>
        <end position="82"/>
    </location>
</feature>
<keyword evidence="3" id="KW-1185">Reference proteome</keyword>
<name>A0A9Q5D3R5_9BACT</name>
<comment type="caution">
    <text evidence="2">The sequence shown here is derived from an EMBL/GenBank/DDBJ whole genome shotgun (WGS) entry which is preliminary data.</text>
</comment>
<evidence type="ECO:0000313" key="2">
    <source>
        <dbReference type="EMBL" id="NSL87074.1"/>
    </source>
</evidence>
<organism evidence="2 3">
    <name type="scientific">Chitinophaga solisilvae</name>
    <dbReference type="NCBI Taxonomy" id="1233460"/>
    <lineage>
        <taxon>Bacteria</taxon>
        <taxon>Pseudomonadati</taxon>
        <taxon>Bacteroidota</taxon>
        <taxon>Chitinophagia</taxon>
        <taxon>Chitinophagales</taxon>
        <taxon>Chitinophagaceae</taxon>
        <taxon>Chitinophaga</taxon>
    </lineage>
</organism>
<evidence type="ECO:0000256" key="1">
    <source>
        <dbReference type="SAM" id="MobiDB-lite"/>
    </source>
</evidence>
<accession>A0A9Q5D3R5</accession>
<dbReference type="AlphaFoldDB" id="A0A9Q5D3R5"/>